<organism evidence="3 5">
    <name type="scientific">Didymodactylos carnosus</name>
    <dbReference type="NCBI Taxonomy" id="1234261"/>
    <lineage>
        <taxon>Eukaryota</taxon>
        <taxon>Metazoa</taxon>
        <taxon>Spiralia</taxon>
        <taxon>Gnathifera</taxon>
        <taxon>Rotifera</taxon>
        <taxon>Eurotatoria</taxon>
        <taxon>Bdelloidea</taxon>
        <taxon>Philodinida</taxon>
        <taxon>Philodinidae</taxon>
        <taxon>Didymodactylos</taxon>
    </lineage>
</organism>
<dbReference type="EMBL" id="CAJOBA010004088">
    <property type="protein sequence ID" value="CAF3702575.1"/>
    <property type="molecule type" value="Genomic_DNA"/>
</dbReference>
<evidence type="ECO:0000256" key="2">
    <source>
        <dbReference type="SAM" id="SignalP"/>
    </source>
</evidence>
<evidence type="ECO:0000313" key="4">
    <source>
        <dbReference type="EMBL" id="CAF3702575.1"/>
    </source>
</evidence>
<feature type="region of interest" description="Disordered" evidence="1">
    <location>
        <begin position="357"/>
        <end position="407"/>
    </location>
</feature>
<evidence type="ECO:0000313" key="5">
    <source>
        <dbReference type="Proteomes" id="UP000677228"/>
    </source>
</evidence>
<comment type="caution">
    <text evidence="3">The sequence shown here is derived from an EMBL/GenBank/DDBJ whole genome shotgun (WGS) entry which is preliminary data.</text>
</comment>
<protein>
    <submittedName>
        <fullName evidence="3">Uncharacterized protein</fullName>
    </submittedName>
</protein>
<gene>
    <name evidence="3" type="ORF">OVA965_LOCUS10856</name>
    <name evidence="4" type="ORF">TMI583_LOCUS10852</name>
</gene>
<accession>A0A8S2DCC1</accession>
<name>A0A8S2DCC1_9BILA</name>
<sequence>MIILFLLTLIGTNIIDSSHSNGGTINWASAYPNSSSSSIVIIVTQFYSWQYPTISCLTNVPTSTDWLLYPSVSLTCVANCSTQGGYSSNTISILTDCTSYSASLGILSSQRSVNITSNESTYFWIAYQGISWRPLANAATSFNPGWSIVSLINLQRRPDGLINTQPVSQVTSPQYVIVNNTATIKIPVTDVDVGDDIRCRWSSKNSTTSNVWYAIALQVEDFINTTSTNPMSSVAVQFLIYVLATPNCTQPPVILPLTGCLEFQVNVEVNFTLYAMNYCNSTKTIITDLISTISISGLSASSLINSTTNTSIVYVTFTWTPQINQIGSQQFCALAYTSESVQSNPYCVIFTVGTPQSCTTTTSTSTTSTTTTSETTTTSTTATTSTTSTTTSETTTTETTTTTTSVT</sequence>
<proteinExistence type="predicted"/>
<dbReference type="EMBL" id="CAJNOK010004086">
    <property type="protein sequence ID" value="CAF0925467.1"/>
    <property type="molecule type" value="Genomic_DNA"/>
</dbReference>
<feature type="signal peptide" evidence="2">
    <location>
        <begin position="1"/>
        <end position="17"/>
    </location>
</feature>
<keyword evidence="2" id="KW-0732">Signal</keyword>
<dbReference type="Proteomes" id="UP000677228">
    <property type="component" value="Unassembled WGS sequence"/>
</dbReference>
<feature type="chain" id="PRO_5036273387" evidence="2">
    <location>
        <begin position="18"/>
        <end position="407"/>
    </location>
</feature>
<reference evidence="3" key="1">
    <citation type="submission" date="2021-02" db="EMBL/GenBank/DDBJ databases">
        <authorList>
            <person name="Nowell W R."/>
        </authorList>
    </citation>
    <scope>NUCLEOTIDE SEQUENCE</scope>
</reference>
<evidence type="ECO:0000313" key="3">
    <source>
        <dbReference type="EMBL" id="CAF0925467.1"/>
    </source>
</evidence>
<dbReference type="AlphaFoldDB" id="A0A8S2DCC1"/>
<evidence type="ECO:0000256" key="1">
    <source>
        <dbReference type="SAM" id="MobiDB-lite"/>
    </source>
</evidence>
<dbReference type="Proteomes" id="UP000682733">
    <property type="component" value="Unassembled WGS sequence"/>
</dbReference>
<feature type="non-terminal residue" evidence="3">
    <location>
        <position position="1"/>
    </location>
</feature>
<feature type="compositionally biased region" description="Low complexity" evidence="1">
    <location>
        <begin position="359"/>
        <end position="407"/>
    </location>
</feature>